<reference evidence="1 2" key="1">
    <citation type="submission" date="2023-11" db="EMBL/GenBank/DDBJ databases">
        <authorList>
            <person name="Okamura Y."/>
        </authorList>
    </citation>
    <scope>NUCLEOTIDE SEQUENCE [LARGE SCALE GENOMIC DNA]</scope>
</reference>
<protein>
    <submittedName>
        <fullName evidence="1">Uncharacterized protein</fullName>
    </submittedName>
</protein>
<evidence type="ECO:0000313" key="2">
    <source>
        <dbReference type="Proteomes" id="UP001497472"/>
    </source>
</evidence>
<comment type="caution">
    <text evidence="1">The sequence shown here is derived from an EMBL/GenBank/DDBJ whole genome shotgun (WGS) entry which is preliminary data.</text>
</comment>
<dbReference type="AlphaFoldDB" id="A0AAV1K3Q5"/>
<keyword evidence="2" id="KW-1185">Reference proteome</keyword>
<sequence>MIGSVLVCKVVKAQFCLPEPELIGVTNRDARLICWKVQRGGATLRPDLSKSPSTLRMRVRPKTVLFVCEGLQRLNTGRFVRALVKNSARPPTNRRNLLASEPIVSISKRFFTRTHSHTAVAGACLFNNLFFDHPAPPETAMSIARMQRPLHPTPTLIAALKMEFP</sequence>
<accession>A0AAV1K3Q5</accession>
<organism evidence="1 2">
    <name type="scientific">Leptosia nina</name>
    <dbReference type="NCBI Taxonomy" id="320188"/>
    <lineage>
        <taxon>Eukaryota</taxon>
        <taxon>Metazoa</taxon>
        <taxon>Ecdysozoa</taxon>
        <taxon>Arthropoda</taxon>
        <taxon>Hexapoda</taxon>
        <taxon>Insecta</taxon>
        <taxon>Pterygota</taxon>
        <taxon>Neoptera</taxon>
        <taxon>Endopterygota</taxon>
        <taxon>Lepidoptera</taxon>
        <taxon>Glossata</taxon>
        <taxon>Ditrysia</taxon>
        <taxon>Papilionoidea</taxon>
        <taxon>Pieridae</taxon>
        <taxon>Pierinae</taxon>
        <taxon>Leptosia</taxon>
    </lineage>
</organism>
<gene>
    <name evidence="1" type="ORF">LNINA_LOCUS15184</name>
</gene>
<dbReference type="EMBL" id="CAVLEF010000283">
    <property type="protein sequence ID" value="CAK1556435.1"/>
    <property type="molecule type" value="Genomic_DNA"/>
</dbReference>
<name>A0AAV1K3Q5_9NEOP</name>
<proteinExistence type="predicted"/>
<evidence type="ECO:0000313" key="1">
    <source>
        <dbReference type="EMBL" id="CAK1556435.1"/>
    </source>
</evidence>
<dbReference type="Proteomes" id="UP001497472">
    <property type="component" value="Unassembled WGS sequence"/>
</dbReference>